<dbReference type="AlphaFoldDB" id="A0A381L8M2"/>
<comment type="subcellular location">
    <subcellularLocation>
        <location evidence="2">Cytoplasm</location>
    </subcellularLocation>
    <subcellularLocation>
        <location evidence="1">Nucleus</location>
    </subcellularLocation>
</comment>
<dbReference type="PANTHER" id="PTHR28280:SF1">
    <property type="entry name" value="SHUTTLING PRE-60S FACTOR ECM1"/>
    <property type="match status" value="1"/>
</dbReference>
<dbReference type="InterPro" id="IPR022784">
    <property type="entry name" value="Ribosome_bgen_Alb1"/>
</dbReference>
<evidence type="ECO:0000256" key="2">
    <source>
        <dbReference type="ARBA" id="ARBA00004496"/>
    </source>
</evidence>
<evidence type="ECO:0000256" key="6">
    <source>
        <dbReference type="ARBA" id="ARBA00023242"/>
    </source>
</evidence>
<feature type="region of interest" description="Disordered" evidence="7">
    <location>
        <begin position="1"/>
        <end position="63"/>
    </location>
</feature>
<keyword evidence="3" id="KW-0813">Transport</keyword>
<feature type="region of interest" description="Disordered" evidence="7">
    <location>
        <begin position="177"/>
        <end position="207"/>
    </location>
</feature>
<protein>
    <submittedName>
        <fullName evidence="8">BgtA-20283</fullName>
    </submittedName>
</protein>
<dbReference type="GO" id="GO:0000055">
    <property type="term" value="P:ribosomal large subunit export from nucleus"/>
    <property type="evidence" value="ECO:0007669"/>
    <property type="project" value="TreeGrafter"/>
</dbReference>
<organism evidence="8">
    <name type="scientific">Blumeria graminis f. sp. tritici 96224</name>
    <dbReference type="NCBI Taxonomy" id="1268274"/>
    <lineage>
        <taxon>Eukaryota</taxon>
        <taxon>Fungi</taxon>
        <taxon>Dikarya</taxon>
        <taxon>Ascomycota</taxon>
        <taxon>Pezizomycotina</taxon>
        <taxon>Leotiomycetes</taxon>
        <taxon>Erysiphales</taxon>
        <taxon>Erysiphaceae</taxon>
        <taxon>Blumeria</taxon>
    </lineage>
</organism>
<feature type="compositionally biased region" description="Basic residues" evidence="7">
    <location>
        <begin position="23"/>
        <end position="37"/>
    </location>
</feature>
<keyword evidence="6" id="KW-0539">Nucleus</keyword>
<dbReference type="OrthoDB" id="5304887at2759"/>
<dbReference type="PANTHER" id="PTHR28280">
    <property type="entry name" value="SHUTTLING PRE-60S FACTOR ECM1"/>
    <property type="match status" value="1"/>
</dbReference>
<feature type="compositionally biased region" description="Low complexity" evidence="7">
    <location>
        <begin position="177"/>
        <end position="189"/>
    </location>
</feature>
<evidence type="ECO:0000313" key="8">
    <source>
        <dbReference type="EMBL" id="SUZ09917.1"/>
    </source>
</evidence>
<name>A0A381L8M2_BLUGR</name>
<evidence type="ECO:0000256" key="4">
    <source>
        <dbReference type="ARBA" id="ARBA00022490"/>
    </source>
</evidence>
<gene>
    <name evidence="8" type="ORF">BGT96224V2_LOCUS3101</name>
</gene>
<evidence type="ECO:0000256" key="1">
    <source>
        <dbReference type="ARBA" id="ARBA00004123"/>
    </source>
</evidence>
<sequence length="207" mass="22666">MLLARRIGEPKFVQHQNMAKTAPVKKKSASMHSRAARRAPSPGLKLEKSIIDTKPGDSSIHPRPVIPAAQEARISSKIGSRGGTILSTKARRRHKRGLDRAEAVGDRTATKIQKSRARARGTLERAQTWDAVNSEVRQHLPKRVKVHEPVQVKPAPARNIEVENSEPNSKVALVPWSSVGDESMSDSSVQADVSPITHPVEDEGEIL</sequence>
<dbReference type="GO" id="GO:0005730">
    <property type="term" value="C:nucleolus"/>
    <property type="evidence" value="ECO:0007669"/>
    <property type="project" value="TreeGrafter"/>
</dbReference>
<feature type="non-terminal residue" evidence="8">
    <location>
        <position position="207"/>
    </location>
</feature>
<evidence type="ECO:0000256" key="5">
    <source>
        <dbReference type="ARBA" id="ARBA00022517"/>
    </source>
</evidence>
<proteinExistence type="predicted"/>
<keyword evidence="4" id="KW-0963">Cytoplasm</keyword>
<dbReference type="InterPro" id="IPR053278">
    <property type="entry name" value="Pre-60S_factor_ECM1"/>
</dbReference>
<dbReference type="GO" id="GO:0030687">
    <property type="term" value="C:preribosome, large subunit precursor"/>
    <property type="evidence" value="ECO:0007669"/>
    <property type="project" value="TreeGrafter"/>
</dbReference>
<feature type="compositionally biased region" description="Basic and acidic residues" evidence="7">
    <location>
        <begin position="45"/>
        <end position="55"/>
    </location>
</feature>
<reference evidence="8" key="1">
    <citation type="submission" date="2018-07" db="EMBL/GenBank/DDBJ databases">
        <authorList>
            <person name="Quirk P.G."/>
            <person name="Krulwich T.A."/>
        </authorList>
    </citation>
    <scope>NUCLEOTIDE SEQUENCE</scope>
    <source>
        <strain evidence="8">96224</strain>
    </source>
</reference>
<keyword evidence="5" id="KW-0690">Ribosome biogenesis</keyword>
<dbReference type="EMBL" id="UIGY01000064">
    <property type="protein sequence ID" value="SUZ09917.1"/>
    <property type="molecule type" value="Genomic_DNA"/>
</dbReference>
<dbReference type="GO" id="GO:0005737">
    <property type="term" value="C:cytoplasm"/>
    <property type="evidence" value="ECO:0007669"/>
    <property type="project" value="UniProtKB-SubCell"/>
</dbReference>
<dbReference type="Pfam" id="PF09135">
    <property type="entry name" value="Alb1"/>
    <property type="match status" value="1"/>
</dbReference>
<evidence type="ECO:0000256" key="3">
    <source>
        <dbReference type="ARBA" id="ARBA00022448"/>
    </source>
</evidence>
<evidence type="ECO:0000256" key="7">
    <source>
        <dbReference type="SAM" id="MobiDB-lite"/>
    </source>
</evidence>
<accession>A0A381L8M2</accession>